<evidence type="ECO:0000256" key="1">
    <source>
        <dbReference type="SAM" id="MobiDB-lite"/>
    </source>
</evidence>
<comment type="caution">
    <text evidence="3">The sequence shown here is derived from an EMBL/GenBank/DDBJ whole genome shotgun (WGS) entry which is preliminary data.</text>
</comment>
<dbReference type="SMART" id="SM00530">
    <property type="entry name" value="HTH_XRE"/>
    <property type="match status" value="1"/>
</dbReference>
<feature type="domain" description="HTH cro/C1-type" evidence="2">
    <location>
        <begin position="23"/>
        <end position="79"/>
    </location>
</feature>
<accession>A0A9X3YG15</accession>
<feature type="region of interest" description="Disordered" evidence="1">
    <location>
        <begin position="110"/>
        <end position="129"/>
    </location>
</feature>
<dbReference type="PROSITE" id="PS50943">
    <property type="entry name" value="HTH_CROC1"/>
    <property type="match status" value="1"/>
</dbReference>
<dbReference type="Pfam" id="PF13560">
    <property type="entry name" value="HTH_31"/>
    <property type="match status" value="1"/>
</dbReference>
<keyword evidence="4" id="KW-1185">Reference proteome</keyword>
<dbReference type="CDD" id="cd00093">
    <property type="entry name" value="HTH_XRE"/>
    <property type="match status" value="1"/>
</dbReference>
<dbReference type="InterPro" id="IPR001387">
    <property type="entry name" value="Cro/C1-type_HTH"/>
</dbReference>
<evidence type="ECO:0000259" key="2">
    <source>
        <dbReference type="PROSITE" id="PS50943"/>
    </source>
</evidence>
<gene>
    <name evidence="3" type="ORF">OD750_000395</name>
</gene>
<dbReference type="Gene3D" id="1.10.260.40">
    <property type="entry name" value="lambda repressor-like DNA-binding domains"/>
    <property type="match status" value="1"/>
</dbReference>
<dbReference type="InterPro" id="IPR010982">
    <property type="entry name" value="Lambda_DNA-bd_dom_sf"/>
</dbReference>
<evidence type="ECO:0000313" key="4">
    <source>
        <dbReference type="Proteomes" id="UP001139971"/>
    </source>
</evidence>
<dbReference type="SUPFAM" id="SSF47413">
    <property type="entry name" value="lambda repressor-like DNA-binding domains"/>
    <property type="match status" value="1"/>
</dbReference>
<protein>
    <submittedName>
        <fullName evidence="3">Helix-turn-helix transcriptional regulator</fullName>
    </submittedName>
</protein>
<organism evidence="3 4">
    <name type="scientific">Tahibacter soli</name>
    <dbReference type="NCBI Taxonomy" id="2983605"/>
    <lineage>
        <taxon>Bacteria</taxon>
        <taxon>Pseudomonadati</taxon>
        <taxon>Pseudomonadota</taxon>
        <taxon>Gammaproteobacteria</taxon>
        <taxon>Lysobacterales</taxon>
        <taxon>Rhodanobacteraceae</taxon>
        <taxon>Tahibacter</taxon>
    </lineage>
</organism>
<proteinExistence type="predicted"/>
<sequence>MGRKTAPLLPIAEERLRRFGDRLRLARLRRRLPASQVAERAGMTPMTLRNLERGGSGVTIGAYLAVMQVLGIEKDIDLLAQADPVGRELQDARLTGPARTAAQEQQRNAVAAQTGKKIEKSPAPLTDSEDWTVQGDFISADALAALIKPTVPSNKKVRRG</sequence>
<dbReference type="AlphaFoldDB" id="A0A9X3YG15"/>
<dbReference type="RefSeq" id="WP_263544419.1">
    <property type="nucleotide sequence ID" value="NZ_JAOVZO020000001.1"/>
</dbReference>
<dbReference type="GO" id="GO:0003677">
    <property type="term" value="F:DNA binding"/>
    <property type="evidence" value="ECO:0007669"/>
    <property type="project" value="InterPro"/>
</dbReference>
<evidence type="ECO:0000313" key="3">
    <source>
        <dbReference type="EMBL" id="MDC8010999.1"/>
    </source>
</evidence>
<dbReference type="EMBL" id="JAOVZO020000001">
    <property type="protein sequence ID" value="MDC8010999.1"/>
    <property type="molecule type" value="Genomic_DNA"/>
</dbReference>
<dbReference type="Proteomes" id="UP001139971">
    <property type="component" value="Unassembled WGS sequence"/>
</dbReference>
<reference evidence="3" key="1">
    <citation type="submission" date="2023-02" db="EMBL/GenBank/DDBJ databases">
        <title>Tahibacter soli sp. nov. isolated from soil.</title>
        <authorList>
            <person name="Baek J.H."/>
            <person name="Lee J.K."/>
            <person name="Choi D.G."/>
            <person name="Jeon C.O."/>
        </authorList>
    </citation>
    <scope>NUCLEOTIDE SEQUENCE</scope>
    <source>
        <strain evidence="3">BL</strain>
    </source>
</reference>
<name>A0A9X3YG15_9GAMM</name>